<dbReference type="EMBL" id="MFLA01000036">
    <property type="protein sequence ID" value="OGG58205.1"/>
    <property type="molecule type" value="Genomic_DNA"/>
</dbReference>
<comment type="caution">
    <text evidence="1">The sequence shown here is derived from an EMBL/GenBank/DDBJ whole genome shotgun (WGS) entry which is preliminary data.</text>
</comment>
<sequence>MAKRKPVTQLDKIEQRLVLLHKEVDKLARLSADEFHSIYERLTSVERRVTLVEGRLTDQEERLHRKLDVGFASIVRRLDDIVQPQLDQHAHRIKKLETAVFK</sequence>
<dbReference type="Proteomes" id="UP000176377">
    <property type="component" value="Unassembled WGS sequence"/>
</dbReference>
<proteinExistence type="predicted"/>
<evidence type="ECO:0000313" key="2">
    <source>
        <dbReference type="Proteomes" id="UP000176377"/>
    </source>
</evidence>
<organism evidence="1 2">
    <name type="scientific">Candidatus Kaiserbacteria bacterium RIFCSPHIGHO2_01_FULL_56_24</name>
    <dbReference type="NCBI Taxonomy" id="1798487"/>
    <lineage>
        <taxon>Bacteria</taxon>
        <taxon>Candidatus Kaiseribacteriota</taxon>
    </lineage>
</organism>
<evidence type="ECO:0000313" key="1">
    <source>
        <dbReference type="EMBL" id="OGG58205.1"/>
    </source>
</evidence>
<reference evidence="1 2" key="1">
    <citation type="journal article" date="2016" name="Nat. Commun.">
        <title>Thousands of microbial genomes shed light on interconnected biogeochemical processes in an aquifer system.</title>
        <authorList>
            <person name="Anantharaman K."/>
            <person name="Brown C.T."/>
            <person name="Hug L.A."/>
            <person name="Sharon I."/>
            <person name="Castelle C.J."/>
            <person name="Probst A.J."/>
            <person name="Thomas B.C."/>
            <person name="Singh A."/>
            <person name="Wilkins M.J."/>
            <person name="Karaoz U."/>
            <person name="Brodie E.L."/>
            <person name="Williams K.H."/>
            <person name="Hubbard S.S."/>
            <person name="Banfield J.F."/>
        </authorList>
    </citation>
    <scope>NUCLEOTIDE SEQUENCE [LARGE SCALE GENOMIC DNA]</scope>
</reference>
<accession>A0A1F6DA06</accession>
<protein>
    <submittedName>
        <fullName evidence="1">Uncharacterized protein</fullName>
    </submittedName>
</protein>
<gene>
    <name evidence="1" type="ORF">A2765_03195</name>
</gene>
<name>A0A1F6DA06_9BACT</name>
<dbReference type="AlphaFoldDB" id="A0A1F6DA06"/>